<dbReference type="Gene3D" id="2.60.110.10">
    <property type="entry name" value="Thaumatin"/>
    <property type="match status" value="1"/>
</dbReference>
<dbReference type="InterPro" id="IPR001938">
    <property type="entry name" value="Thaumatin"/>
</dbReference>
<evidence type="ECO:0000313" key="3">
    <source>
        <dbReference type="EMBL" id="MQL70251.1"/>
    </source>
</evidence>
<feature type="disulfide bond" evidence="1">
    <location>
        <begin position="155"/>
        <end position="238"/>
    </location>
</feature>
<dbReference type="InterPro" id="IPR037176">
    <property type="entry name" value="Osmotin/thaumatin-like_sf"/>
</dbReference>
<dbReference type="Proteomes" id="UP000652761">
    <property type="component" value="Unassembled WGS sequence"/>
</dbReference>
<keyword evidence="2" id="KW-0732">Signal</keyword>
<feature type="disulfide bond" evidence="1">
    <location>
        <begin position="168"/>
        <end position="184"/>
    </location>
</feature>
<dbReference type="SMART" id="SM00205">
    <property type="entry name" value="THN"/>
    <property type="match status" value="1"/>
</dbReference>
<evidence type="ECO:0000256" key="1">
    <source>
        <dbReference type="PIRSR" id="PIRSR002703-1"/>
    </source>
</evidence>
<dbReference type="PROSITE" id="PS00316">
    <property type="entry name" value="THAUMATIN_1"/>
    <property type="match status" value="1"/>
</dbReference>
<gene>
    <name evidence="3" type="ORF">Taro_002577</name>
</gene>
<feature type="signal peptide" evidence="2">
    <location>
        <begin position="1"/>
        <end position="29"/>
    </location>
</feature>
<dbReference type="PIRSF" id="PIRSF002703">
    <property type="entry name" value="Thaumatin"/>
    <property type="match status" value="1"/>
</dbReference>
<reference evidence="3" key="1">
    <citation type="submission" date="2017-07" db="EMBL/GenBank/DDBJ databases">
        <title>Taro Niue Genome Assembly and Annotation.</title>
        <authorList>
            <person name="Atibalentja N."/>
            <person name="Keating K."/>
            <person name="Fields C.J."/>
        </authorList>
    </citation>
    <scope>NUCLEOTIDE SEQUENCE</scope>
    <source>
        <strain evidence="3">Niue_2</strain>
        <tissue evidence="3">Leaf</tissue>
    </source>
</reference>
<comment type="caution">
    <text evidence="3">The sequence shown here is derived from an EMBL/GenBank/DDBJ whole genome shotgun (WGS) entry which is preliminary data.</text>
</comment>
<name>A0A843THG5_COLES</name>
<feature type="disulfide bond" evidence="1">
    <location>
        <begin position="198"/>
        <end position="208"/>
    </location>
</feature>
<accession>A0A843THG5</accession>
<organism evidence="3 4">
    <name type="scientific">Colocasia esculenta</name>
    <name type="common">Wild taro</name>
    <name type="synonym">Arum esculentum</name>
    <dbReference type="NCBI Taxonomy" id="4460"/>
    <lineage>
        <taxon>Eukaryota</taxon>
        <taxon>Viridiplantae</taxon>
        <taxon>Streptophyta</taxon>
        <taxon>Embryophyta</taxon>
        <taxon>Tracheophyta</taxon>
        <taxon>Spermatophyta</taxon>
        <taxon>Magnoliopsida</taxon>
        <taxon>Liliopsida</taxon>
        <taxon>Araceae</taxon>
        <taxon>Aroideae</taxon>
        <taxon>Colocasieae</taxon>
        <taxon>Colocasia</taxon>
    </lineage>
</organism>
<sequence>MAASGAELRRTTLLGLCIVLSHLVTLCSGCSFTISNDCPHTIWPATLAGAGTPQLATTGFQLDSGQSARIAATPGWSGRIWARTGCMFDEGGAGGCQTGDCGGRLECAGVGALPPATLFEITMGKGTDWDFYDVSLVDGYNLPVYAAPRVAASQCNATGCISDLNSGCPKELQLVVGGNNVIACKSACEAFRLDKYCCSGEYADPVTCKPTSYSAIFKTACPRAYSYAFDDLTSTFICKASEYSITFCPTANSYRRSSSSSGGQPAATPQVQTNLEPQATTSSSNKLSFTLPLLISSILFLWKILKL</sequence>
<feature type="disulfide bond" evidence="1">
    <location>
        <begin position="86"/>
        <end position="96"/>
    </location>
</feature>
<feature type="chain" id="PRO_5032333811" evidence="2">
    <location>
        <begin position="30"/>
        <end position="307"/>
    </location>
</feature>
<dbReference type="InterPro" id="IPR017949">
    <property type="entry name" value="Thaumatin_CS"/>
</dbReference>
<feature type="disulfide bond" evidence="1">
    <location>
        <begin position="160"/>
        <end position="221"/>
    </location>
</feature>
<dbReference type="PRINTS" id="PR00347">
    <property type="entry name" value="THAUMATIN"/>
</dbReference>
<proteinExistence type="predicted"/>
<evidence type="ECO:0000313" key="4">
    <source>
        <dbReference type="Proteomes" id="UP000652761"/>
    </source>
</evidence>
<keyword evidence="1" id="KW-1015">Disulfide bond</keyword>
<protein>
    <submittedName>
        <fullName evidence="3">Uncharacterized protein</fullName>
    </submittedName>
</protein>
<feature type="disulfide bond" evidence="1">
    <location>
        <begin position="101"/>
        <end position="107"/>
    </location>
</feature>
<feature type="disulfide bond" evidence="1">
    <location>
        <begin position="38"/>
        <end position="248"/>
    </location>
</feature>
<dbReference type="PROSITE" id="PS51367">
    <property type="entry name" value="THAUMATIN_2"/>
    <property type="match status" value="1"/>
</dbReference>
<dbReference type="Pfam" id="PF00314">
    <property type="entry name" value="Thaumatin"/>
    <property type="match status" value="1"/>
</dbReference>
<dbReference type="SMR" id="A0A843THG5"/>
<dbReference type="OrthoDB" id="430315at2759"/>
<dbReference type="EMBL" id="NMUH01000061">
    <property type="protein sequence ID" value="MQL70251.1"/>
    <property type="molecule type" value="Genomic_DNA"/>
</dbReference>
<dbReference type="CDD" id="cd09218">
    <property type="entry name" value="TLP-PA"/>
    <property type="match status" value="1"/>
</dbReference>
<dbReference type="AlphaFoldDB" id="A0A843THG5"/>
<dbReference type="SUPFAM" id="SSF49870">
    <property type="entry name" value="Osmotin, thaumatin-like protein"/>
    <property type="match status" value="1"/>
</dbReference>
<dbReference type="PANTHER" id="PTHR31048">
    <property type="entry name" value="OS03G0233200 PROTEIN"/>
    <property type="match status" value="1"/>
</dbReference>
<keyword evidence="4" id="KW-1185">Reference proteome</keyword>
<dbReference type="FunFam" id="2.60.110.10:FF:000001">
    <property type="entry name" value="THAUMATIN-LIKE PROTEIN 1"/>
    <property type="match status" value="1"/>
</dbReference>
<evidence type="ECO:0000256" key="2">
    <source>
        <dbReference type="SAM" id="SignalP"/>
    </source>
</evidence>
<feature type="disulfide bond" evidence="1">
    <location>
        <begin position="188"/>
        <end position="197"/>
    </location>
</feature>